<dbReference type="AlphaFoldDB" id="A0A0F8WR73"/>
<gene>
    <name evidence="1" type="ORF">LCGC14_3036950</name>
</gene>
<comment type="caution">
    <text evidence="1">The sequence shown here is derived from an EMBL/GenBank/DDBJ whole genome shotgun (WGS) entry which is preliminary data.</text>
</comment>
<name>A0A0F8WR73_9ZZZZ</name>
<protein>
    <submittedName>
        <fullName evidence="1">Uncharacterized protein</fullName>
    </submittedName>
</protein>
<sequence>MIAKVWLRVVLMALLLATLFLPDTAAAAPTEITSLRTENIKTYDLGNGLRRLRVSMGAVHYKNDYTDSYEGWKDIDLTWEGNKITKAPYELTRNGYVLTIRNKKTGEISTIELLGVGGIKPTKTLDTTTLSDIALDTDLEVVAENGAVKFTRVLKSNQAPTEAKFRITGNFKVNASDENGELPVVFTLKDGILTETLSPDRTVKYPVRIDPTWQVGGGEGSTDDSTRNTVTTDFFSTTYSALYLGYSSPSYPSRGSAARFLNVAI</sequence>
<proteinExistence type="predicted"/>
<feature type="non-terminal residue" evidence="1">
    <location>
        <position position="265"/>
    </location>
</feature>
<organism evidence="1">
    <name type="scientific">marine sediment metagenome</name>
    <dbReference type="NCBI Taxonomy" id="412755"/>
    <lineage>
        <taxon>unclassified sequences</taxon>
        <taxon>metagenomes</taxon>
        <taxon>ecological metagenomes</taxon>
    </lineage>
</organism>
<dbReference type="EMBL" id="LAZR01063607">
    <property type="protein sequence ID" value="KKK59183.1"/>
    <property type="molecule type" value="Genomic_DNA"/>
</dbReference>
<evidence type="ECO:0000313" key="1">
    <source>
        <dbReference type="EMBL" id="KKK59183.1"/>
    </source>
</evidence>
<reference evidence="1" key="1">
    <citation type="journal article" date="2015" name="Nature">
        <title>Complex archaea that bridge the gap between prokaryotes and eukaryotes.</title>
        <authorList>
            <person name="Spang A."/>
            <person name="Saw J.H."/>
            <person name="Jorgensen S.L."/>
            <person name="Zaremba-Niedzwiedzka K."/>
            <person name="Martijn J."/>
            <person name="Lind A.E."/>
            <person name="van Eijk R."/>
            <person name="Schleper C."/>
            <person name="Guy L."/>
            <person name="Ettema T.J."/>
        </authorList>
    </citation>
    <scope>NUCLEOTIDE SEQUENCE</scope>
</reference>
<accession>A0A0F8WR73</accession>